<gene>
    <name evidence="2" type="ORF">ACHAWO_002555</name>
</gene>
<dbReference type="AlphaFoldDB" id="A0ABD3NFE9"/>
<accession>A0ABD3NFE9</accession>
<name>A0ABD3NFE9_9STRA</name>
<reference evidence="2 3" key="1">
    <citation type="submission" date="2024-10" db="EMBL/GenBank/DDBJ databases">
        <title>Updated reference genomes for cyclostephanoid diatoms.</title>
        <authorList>
            <person name="Roberts W.R."/>
            <person name="Alverson A.J."/>
        </authorList>
    </citation>
    <scope>NUCLEOTIDE SEQUENCE [LARGE SCALE GENOMIC DNA]</scope>
    <source>
        <strain evidence="2 3">AJA010-31</strain>
    </source>
</reference>
<organism evidence="2 3">
    <name type="scientific">Cyclotella atomus</name>
    <dbReference type="NCBI Taxonomy" id="382360"/>
    <lineage>
        <taxon>Eukaryota</taxon>
        <taxon>Sar</taxon>
        <taxon>Stramenopiles</taxon>
        <taxon>Ochrophyta</taxon>
        <taxon>Bacillariophyta</taxon>
        <taxon>Coscinodiscophyceae</taxon>
        <taxon>Thalassiosirophycidae</taxon>
        <taxon>Stephanodiscales</taxon>
        <taxon>Stephanodiscaceae</taxon>
        <taxon>Cyclotella</taxon>
    </lineage>
</organism>
<feature type="chain" id="PRO_5044771682" description="RxLR effector protein" evidence="1">
    <location>
        <begin position="19"/>
        <end position="112"/>
    </location>
</feature>
<comment type="caution">
    <text evidence="2">The sequence shown here is derived from an EMBL/GenBank/DDBJ whole genome shotgun (WGS) entry which is preliminary data.</text>
</comment>
<keyword evidence="3" id="KW-1185">Reference proteome</keyword>
<evidence type="ECO:0000313" key="2">
    <source>
        <dbReference type="EMBL" id="KAL3774692.1"/>
    </source>
</evidence>
<feature type="signal peptide" evidence="1">
    <location>
        <begin position="1"/>
        <end position="18"/>
    </location>
</feature>
<protein>
    <recommendedName>
        <fullName evidence="4">RxLR effector protein</fullName>
    </recommendedName>
</protein>
<evidence type="ECO:0000313" key="3">
    <source>
        <dbReference type="Proteomes" id="UP001530400"/>
    </source>
</evidence>
<dbReference type="EMBL" id="JALLPJ020001182">
    <property type="protein sequence ID" value="KAL3774692.1"/>
    <property type="molecule type" value="Genomic_DNA"/>
</dbReference>
<evidence type="ECO:0008006" key="4">
    <source>
        <dbReference type="Google" id="ProtNLM"/>
    </source>
</evidence>
<keyword evidence="1" id="KW-0732">Signal</keyword>
<proteinExistence type="predicted"/>
<sequence length="112" mass="12088">MKNAIVLSLAVLFASAEASRISTSYATSTWNPPNKRFGRRRAAPSQHDFQMTSEFVEETVDTFGLDSTVSEQDDADIEEHQRIAPASARAALIAVVSATVIGGARHAIELVL</sequence>
<evidence type="ECO:0000256" key="1">
    <source>
        <dbReference type="SAM" id="SignalP"/>
    </source>
</evidence>
<dbReference type="Proteomes" id="UP001530400">
    <property type="component" value="Unassembled WGS sequence"/>
</dbReference>